<comment type="function">
    <text evidence="7">Catalyzes the ATP-dependent amidation of the two carboxylate groups at positions a and c of cobyrinate, using either L-glutamine or ammonia as the nitrogen source.</text>
</comment>
<evidence type="ECO:0000256" key="4">
    <source>
        <dbReference type="ARBA" id="ARBA00022840"/>
    </source>
</evidence>
<gene>
    <name evidence="7" type="primary">cbiA</name>
    <name evidence="15" type="ORF">BY453_101103</name>
    <name evidence="10" type="ORF">C8C78_11645</name>
    <name evidence="11" type="ORF">SAMN04488597_10588</name>
    <name evidence="12" type="ORF">SAMN04488598_12813</name>
    <name evidence="14" type="ORF">SAMN04515652_12723</name>
    <name evidence="13" type="ORF">SAMN04515654_103122</name>
</gene>
<evidence type="ECO:0000313" key="21">
    <source>
        <dbReference type="Proteomes" id="UP000324896"/>
    </source>
</evidence>
<dbReference type="Pfam" id="PF07685">
    <property type="entry name" value="GATase_3"/>
    <property type="match status" value="1"/>
</dbReference>
<comment type="cofactor">
    <cofactor evidence="1 7">
        <name>Mg(2+)</name>
        <dbReference type="ChEBI" id="CHEBI:18420"/>
    </cofactor>
</comment>
<dbReference type="Proteomes" id="UP000247389">
    <property type="component" value="Unassembled WGS sequence"/>
</dbReference>
<dbReference type="SUPFAM" id="SSF52540">
    <property type="entry name" value="P-loop containing nucleoside triphosphate hydrolases"/>
    <property type="match status" value="1"/>
</dbReference>
<dbReference type="CDD" id="cd03130">
    <property type="entry name" value="GATase1_CobB"/>
    <property type="match status" value="1"/>
</dbReference>
<evidence type="ECO:0000313" key="18">
    <source>
        <dbReference type="Proteomes" id="UP000199519"/>
    </source>
</evidence>
<accession>A0A1G6L3M6</accession>
<dbReference type="EMBL" id="SOAA01000001">
    <property type="protein sequence ID" value="TDS35385.1"/>
    <property type="molecule type" value="Genomic_DNA"/>
</dbReference>
<dbReference type="EMBL" id="QICM01000016">
    <property type="protein sequence ID" value="PXV64809.1"/>
    <property type="molecule type" value="Genomic_DNA"/>
</dbReference>
<dbReference type="GO" id="GO:0009236">
    <property type="term" value="P:cobalamin biosynthetic process"/>
    <property type="evidence" value="ECO:0007669"/>
    <property type="project" value="UniProtKB-UniRule"/>
</dbReference>
<dbReference type="EMBL" id="FNBJ01000028">
    <property type="protein sequence ID" value="SDF86203.1"/>
    <property type="molecule type" value="Genomic_DNA"/>
</dbReference>
<evidence type="ECO:0000256" key="7">
    <source>
        <dbReference type="HAMAP-Rule" id="MF_00027"/>
    </source>
</evidence>
<dbReference type="PANTHER" id="PTHR43873">
    <property type="entry name" value="COBYRINATE A,C-DIAMIDE SYNTHASE"/>
    <property type="match status" value="1"/>
</dbReference>
<evidence type="ECO:0000313" key="16">
    <source>
        <dbReference type="Proteomes" id="UP000198612"/>
    </source>
</evidence>
<evidence type="ECO:0000313" key="19">
    <source>
        <dbReference type="Proteomes" id="UP000247389"/>
    </source>
</evidence>
<evidence type="ECO:0000256" key="2">
    <source>
        <dbReference type="ARBA" id="ARBA00022598"/>
    </source>
</evidence>
<comment type="miscellaneous">
    <text evidence="7">The a and c carboxylates of cobyrinate are activated for nucleophilic attack via formation of a phosphorylated intermediate by ATP. CbiA catalyzes first the amidation of the c-carboxylate, and then that of the a-carboxylate.</text>
</comment>
<sequence length="490" mass="54886">MNKKIVIAGSRSGVGKTTISLGLMAALKKRGLKVQPFKVGPDYIDPGFHTLICSRNSYNLDSYFLGTAGVKEVFSKNSKQADISIIEGVMGLFDGKGKNSTSSTAEIAKIIKAPVILIIDARKVAQSAAAVVYGYKNYDQKLNLKGVIINNISSPHHFKLLKEAIKAKMADLVVLGYLPKNQNLELPERHLGLVPVSESSELKAYSQKLVKVMEKYIDIEQLIEISQVESEDLFKDNLAAKSIKKDMNKDNKLKNKNISREKKVKVNSFSKNFKEKIESANIKIGIASDQAFNFYYQTNLDLLKAAGAQIVKFSPLTDSRLPEVDAVYLGGGFPESFLRELAANRGFKSDFKEKVKEGLPVYAECGGLMYFCNQIKDFEGREYQMLDLIPAEIEMTSKLQEMGYQEVEASADNLLFKKGEKARGHVFHYSRISEIDQNVKKSYNYRNKEEGYSSLDNILASYIHLHFASNLQIVKNYLEKALIYKKSRGA</sequence>
<dbReference type="InterPro" id="IPR002586">
    <property type="entry name" value="CobQ/CobB/MinD/ParA_Nub-bd_dom"/>
</dbReference>
<comment type="similarity">
    <text evidence="7">Belongs to the CobB/CbiA family.</text>
</comment>
<feature type="site" description="Increases nucleophilicity of active site Cys" evidence="7">
    <location>
        <position position="464"/>
    </location>
</feature>
<dbReference type="NCBIfam" id="NF002204">
    <property type="entry name" value="PRK01077.1"/>
    <property type="match status" value="1"/>
</dbReference>
<dbReference type="EC" id="6.3.5.11" evidence="7"/>
<organism evidence="11 21">
    <name type="scientific">Halanaerobium congolense</name>
    <dbReference type="NCBI Taxonomy" id="54121"/>
    <lineage>
        <taxon>Bacteria</taxon>
        <taxon>Bacillati</taxon>
        <taxon>Bacillota</taxon>
        <taxon>Clostridia</taxon>
        <taxon>Halanaerobiales</taxon>
        <taxon>Halanaerobiaceae</taxon>
        <taxon>Halanaerobium</taxon>
    </lineage>
</organism>
<dbReference type="UniPathway" id="UPA00148">
    <property type="reaction ID" value="UER00231"/>
</dbReference>
<evidence type="ECO:0000259" key="8">
    <source>
        <dbReference type="Pfam" id="PF01656"/>
    </source>
</evidence>
<dbReference type="PANTHER" id="PTHR43873:SF1">
    <property type="entry name" value="COBYRINATE A,C-DIAMIDE SYNTHASE"/>
    <property type="match status" value="1"/>
</dbReference>
<evidence type="ECO:0000313" key="10">
    <source>
        <dbReference type="EMBL" id="PXV64809.1"/>
    </source>
</evidence>
<reference evidence="10 19" key="3">
    <citation type="submission" date="2018-04" db="EMBL/GenBank/DDBJ databases">
        <title>Subsurface microbial communities from deep shales in Ohio and West Virginia, USA.</title>
        <authorList>
            <person name="Wrighton K."/>
        </authorList>
    </citation>
    <scope>NUCLEOTIDE SEQUENCE [LARGE SCALE GENOMIC DNA]</scope>
    <source>
        <strain evidence="10 19">MSL28</strain>
    </source>
</reference>
<reference evidence="15 20" key="4">
    <citation type="submission" date="2019-03" db="EMBL/GenBank/DDBJ databases">
        <title>Deep subsurface shale carbon reservoir microbial communities from Ohio and West Virginia, USA.</title>
        <authorList>
            <person name="Wrighton K."/>
        </authorList>
    </citation>
    <scope>NUCLEOTIDE SEQUENCE [LARGE SCALE GENOMIC DNA]</scope>
    <source>
        <strain evidence="15 20">UTICA-S4D12</strain>
    </source>
</reference>
<evidence type="ECO:0000256" key="1">
    <source>
        <dbReference type="ARBA" id="ARBA00001946"/>
    </source>
</evidence>
<dbReference type="InterPro" id="IPR011698">
    <property type="entry name" value="GATase_3"/>
</dbReference>
<dbReference type="Gene3D" id="3.40.50.300">
    <property type="entry name" value="P-loop containing nucleotide triphosphate hydrolases"/>
    <property type="match status" value="2"/>
</dbReference>
<evidence type="ECO:0000313" key="12">
    <source>
        <dbReference type="EMBL" id="SDF86203.1"/>
    </source>
</evidence>
<keyword evidence="7" id="KW-0169">Cobalamin biosynthesis</keyword>
<dbReference type="Proteomes" id="UP000324896">
    <property type="component" value="Unassembled WGS sequence"/>
</dbReference>
<dbReference type="PROSITE" id="PS51274">
    <property type="entry name" value="GATASE_COBBQ"/>
    <property type="match status" value="1"/>
</dbReference>
<keyword evidence="4 7" id="KW-0067">ATP-binding</keyword>
<evidence type="ECO:0000313" key="17">
    <source>
        <dbReference type="Proteomes" id="UP000198945"/>
    </source>
</evidence>
<dbReference type="RefSeq" id="WP_089716123.1">
    <property type="nucleotide sequence ID" value="NZ_FMYT01000005.1"/>
</dbReference>
<dbReference type="Proteomes" id="UP000198945">
    <property type="component" value="Unassembled WGS sequence"/>
</dbReference>
<feature type="domain" description="CobB/CobQ-like glutamine amidotransferase" evidence="9">
    <location>
        <begin position="283"/>
        <end position="470"/>
    </location>
</feature>
<evidence type="ECO:0000313" key="13">
    <source>
        <dbReference type="EMBL" id="SDI23790.1"/>
    </source>
</evidence>
<dbReference type="AlphaFoldDB" id="A0A1G6L3M6"/>
<reference evidence="13 17" key="1">
    <citation type="submission" date="2016-10" db="EMBL/GenBank/DDBJ databases">
        <authorList>
            <person name="de Groot N.N."/>
        </authorList>
    </citation>
    <scope>NUCLEOTIDE SEQUENCE [LARGE SCALE GENOMIC DNA]</scope>
    <source>
        <strain evidence="13 17">WG7</strain>
    </source>
</reference>
<dbReference type="Gene3D" id="3.40.50.880">
    <property type="match status" value="1"/>
</dbReference>
<dbReference type="GO" id="GO:0005524">
    <property type="term" value="F:ATP binding"/>
    <property type="evidence" value="ECO:0007669"/>
    <property type="project" value="UniProtKB-UniRule"/>
</dbReference>
<dbReference type="InterPro" id="IPR029062">
    <property type="entry name" value="Class_I_gatase-like"/>
</dbReference>
<dbReference type="EMBL" id="FNEH01000003">
    <property type="protein sequence ID" value="SDI23790.1"/>
    <property type="molecule type" value="Genomic_DNA"/>
</dbReference>
<keyword evidence="18" id="KW-1185">Reference proteome</keyword>
<dbReference type="GO" id="GO:0042242">
    <property type="term" value="F:cobyrinic acid a,c-diamide synthase activity"/>
    <property type="evidence" value="ECO:0007669"/>
    <property type="project" value="UniProtKB-UniRule"/>
</dbReference>
<feature type="active site" description="Nucleophile" evidence="7">
    <location>
        <position position="365"/>
    </location>
</feature>
<dbReference type="Proteomes" id="UP000198612">
    <property type="component" value="Unassembled WGS sequence"/>
</dbReference>
<evidence type="ECO:0000313" key="14">
    <source>
        <dbReference type="EMBL" id="SET12050.1"/>
    </source>
</evidence>
<comment type="pathway">
    <text evidence="7">Cofactor biosynthesis; adenosylcobalamin biosynthesis; cob(II)yrinate a,c-diamide from sirohydrochlorin (anaerobic route): step 10/10.</text>
</comment>
<dbReference type="HAMAP" id="MF_00027">
    <property type="entry name" value="CobB_CbiA"/>
    <property type="match status" value="1"/>
</dbReference>
<reference evidence="16 18" key="2">
    <citation type="submission" date="2016-10" db="EMBL/GenBank/DDBJ databases">
        <authorList>
            <person name="Varghese N."/>
            <person name="Submissions S."/>
        </authorList>
    </citation>
    <scope>NUCLEOTIDE SEQUENCE [LARGE SCALE GENOMIC DNA]</scope>
    <source>
        <strain evidence="11 21">WG10</strain>
        <strain evidence="12 18">WG2</strain>
        <strain evidence="14 16">WG5</strain>
    </source>
</reference>
<dbReference type="InterPro" id="IPR027417">
    <property type="entry name" value="P-loop_NTPase"/>
</dbReference>
<name>A0A1G6L3M6_9FIRM</name>
<evidence type="ECO:0000313" key="11">
    <source>
        <dbReference type="EMBL" id="SDC37325.1"/>
    </source>
</evidence>
<evidence type="ECO:0000313" key="20">
    <source>
        <dbReference type="Proteomes" id="UP000295758"/>
    </source>
</evidence>
<feature type="domain" description="CobQ/CobB/MinD/ParA nucleotide binding" evidence="8">
    <location>
        <begin position="5"/>
        <end position="191"/>
    </location>
</feature>
<dbReference type="NCBIfam" id="TIGR00379">
    <property type="entry name" value="cobB"/>
    <property type="match status" value="1"/>
</dbReference>
<dbReference type="Proteomes" id="UP000295758">
    <property type="component" value="Unassembled WGS sequence"/>
</dbReference>
<evidence type="ECO:0000313" key="15">
    <source>
        <dbReference type="EMBL" id="TDS35385.1"/>
    </source>
</evidence>
<dbReference type="SUPFAM" id="SSF52317">
    <property type="entry name" value="Class I glutamine amidotransferase-like"/>
    <property type="match status" value="1"/>
</dbReference>
<evidence type="ECO:0000256" key="5">
    <source>
        <dbReference type="ARBA" id="ARBA00022842"/>
    </source>
</evidence>
<protein>
    <recommendedName>
        <fullName evidence="7">Cobyrinate a,c-diamide synthase</fullName>
        <ecNumber evidence="7">6.3.5.11</ecNumber>
    </recommendedName>
    <alternativeName>
        <fullName evidence="7">Cobyrinic acid a,c-diamide synthetase</fullName>
    </alternativeName>
</protein>
<dbReference type="EMBL" id="FOHG01000027">
    <property type="protein sequence ID" value="SET12050.1"/>
    <property type="molecule type" value="Genomic_DNA"/>
</dbReference>
<evidence type="ECO:0000256" key="6">
    <source>
        <dbReference type="ARBA" id="ARBA00022962"/>
    </source>
</evidence>
<keyword evidence="2 7" id="KW-0436">Ligase</keyword>
<evidence type="ECO:0000256" key="3">
    <source>
        <dbReference type="ARBA" id="ARBA00022741"/>
    </source>
</evidence>
<comment type="catalytic activity">
    <reaction evidence="7">
        <text>cob(II)yrinate + 2 L-glutamine + 2 ATP + 2 H2O = cob(II)yrinate a,c diamide + 2 L-glutamate + 2 ADP + 2 phosphate + 2 H(+)</text>
        <dbReference type="Rhea" id="RHEA:26289"/>
        <dbReference type="ChEBI" id="CHEBI:15377"/>
        <dbReference type="ChEBI" id="CHEBI:15378"/>
        <dbReference type="ChEBI" id="CHEBI:29985"/>
        <dbReference type="ChEBI" id="CHEBI:30616"/>
        <dbReference type="ChEBI" id="CHEBI:43474"/>
        <dbReference type="ChEBI" id="CHEBI:58359"/>
        <dbReference type="ChEBI" id="CHEBI:58537"/>
        <dbReference type="ChEBI" id="CHEBI:58894"/>
        <dbReference type="ChEBI" id="CHEBI:456216"/>
        <dbReference type="EC" id="6.3.5.11"/>
    </reaction>
</comment>
<dbReference type="CDD" id="cd05388">
    <property type="entry name" value="CobB_N"/>
    <property type="match status" value="1"/>
</dbReference>
<keyword evidence="6 7" id="KW-0315">Glutamine amidotransferase</keyword>
<comment type="domain">
    <text evidence="7">Comprises of two domains. The C-terminal domain contains the binding site for glutamine and catalyzes the hydrolysis of this substrate to glutamate and ammonia. The N-terminal domain is anticipated to bind ATP and cobyrinate and catalyzes the ultimate synthesis of the diamide product. The ammonia produced via the glutaminase domain is probably translocated to the adjacent domain via a molecular tunnel, where it reacts with an activated intermediate.</text>
</comment>
<keyword evidence="5 7" id="KW-0460">Magnesium</keyword>
<dbReference type="InterPro" id="IPR004484">
    <property type="entry name" value="CbiA/CobB_synth"/>
</dbReference>
<evidence type="ECO:0000259" key="9">
    <source>
        <dbReference type="Pfam" id="PF07685"/>
    </source>
</evidence>
<proteinExistence type="inferred from homology"/>
<keyword evidence="3 7" id="KW-0547">Nucleotide-binding</keyword>
<dbReference type="Proteomes" id="UP000199519">
    <property type="component" value="Unassembled WGS sequence"/>
</dbReference>
<dbReference type="EMBL" id="FMYT01000005">
    <property type="protein sequence ID" value="SDC37325.1"/>
    <property type="molecule type" value="Genomic_DNA"/>
</dbReference>
<dbReference type="Pfam" id="PF01656">
    <property type="entry name" value="CbiA"/>
    <property type="match status" value="1"/>
</dbReference>